<dbReference type="GeneID" id="34688424"/>
<dbReference type="SUPFAM" id="SSF48371">
    <property type="entry name" value="ARM repeat"/>
    <property type="match status" value="1"/>
</dbReference>
<reference evidence="2 3" key="1">
    <citation type="submission" date="2014-12" db="EMBL/GenBank/DDBJ databases">
        <authorList>
            <person name="Neuveglise Cecile"/>
        </authorList>
    </citation>
    <scope>NUCLEOTIDE SEQUENCE [LARGE SCALE GENOMIC DNA]</scope>
    <source>
        <strain evidence="2 3">CBS 12615</strain>
    </source>
</reference>
<sequence length="1003" mass="113971">MDDLNVDSLLTVIENGVQNLNDIPSVLTAIDHFQQDPSILDDHLADLVTALAADFFARSTEDKKSIGAIFYTFSKVCKVKRARRHLPTDIFLLPHILDQLAVWDGIKDWKILSMLLPWLNIILMSPFKLENDSEIYNNTKNLKVYPVLDPLVAGVHAELFSKNLDLFQNRCDENEIDLLTLNLTFKSILNRKTSHESQQLLNPLKLAELTSFCIDDSHERDETQKILIFKILPKLCRLHIMQESWDGFEEITSWVLNNMAPGFTEARIQLAHSFAKIIQLLTTIDPDSSHALVEDVFQQLQEELETMPIDAIDADRLHTQLLFIAELGRLRSLDQSFVTRFAKDVLPITTGFQQLRLNKITGHQIRDASNFLCWSLVRKYDVTSDVENIVFHLLMCSMLDPELTIRRSASAALQEALGRYGNAVFDDTSVMTIIELPCSNLELCYKENVPKLIELFVSKVPHLSEATIKWLVHINVMRNHDLKIVELSTLSVTSLITLSGNPEVAAKIFKLIFELTLKVRNDQTANAKARYLFLISERVFYGDERIRSACHETLSWLVNHLKTESSNPQEHFKITSFLKAQNLVVTMGAAQLKIDAVMVETLLRIARSASPTEPRFERVKGLLLPILEKMFCDGAHFESSIVFQQFKQSFRKLVTQNNAMCCAAMAYMPPSDFLSSFISYCPHLNYDGRFHVLNALSNTLPNIISSEGSGILSIVTEFLDDYTVTEQGDVGGLVRKCTIDLIEKHIVLFLDAGTSTMELICPRLLRLAAEPAEKVRERALCVLGQICQLRCSDDEPHDECLFRIYHNMSETFYDEFWQGFVFSAGAVYSTDRQIRTSIDSFLKHYAEQAMEKRLGLLNKLIRIVPSFSQVKSWQGEPTHVNRFGCQRRDIIKRAIVCVNFWRRILESGLDLVEAFNLRAAYARFYNLALVKSSVLKMAVIKLMPHLAVACTANFSNYDKLQDEIIARLGVLAQRSKIEGVRNTSIQTACLEGIATINLAFDEV</sequence>
<accession>A0A0C7NET8</accession>
<name>A0A0C7NET8_9SACH</name>
<dbReference type="GO" id="GO:0000226">
    <property type="term" value="P:microtubule cytoskeleton organization"/>
    <property type="evidence" value="ECO:0007669"/>
    <property type="project" value="TreeGrafter"/>
</dbReference>
<dbReference type="RefSeq" id="XP_022631055.1">
    <property type="nucleotide sequence ID" value="XM_022771622.1"/>
</dbReference>
<gene>
    <name evidence="2" type="ORF">LALA0_S14e00804g</name>
</gene>
<dbReference type="GO" id="GO:0007021">
    <property type="term" value="P:tubulin complex assembly"/>
    <property type="evidence" value="ECO:0007669"/>
    <property type="project" value="InterPro"/>
</dbReference>
<dbReference type="EMBL" id="LN736373">
    <property type="protein sequence ID" value="CEP64855.1"/>
    <property type="molecule type" value="Genomic_DNA"/>
</dbReference>
<dbReference type="PANTHER" id="PTHR12658:SF0">
    <property type="entry name" value="TUBULIN-SPECIFIC CHAPERONE D"/>
    <property type="match status" value="1"/>
</dbReference>
<organism evidence="2 3">
    <name type="scientific">Lachancea lanzarotensis</name>
    <dbReference type="NCBI Taxonomy" id="1245769"/>
    <lineage>
        <taxon>Eukaryota</taxon>
        <taxon>Fungi</taxon>
        <taxon>Dikarya</taxon>
        <taxon>Ascomycota</taxon>
        <taxon>Saccharomycotina</taxon>
        <taxon>Saccharomycetes</taxon>
        <taxon>Saccharomycetales</taxon>
        <taxon>Saccharomycetaceae</taxon>
        <taxon>Lachancea</taxon>
    </lineage>
</organism>
<dbReference type="PANTHER" id="PTHR12658">
    <property type="entry name" value="BETA-TUBULIN COFACTOR D"/>
    <property type="match status" value="1"/>
</dbReference>
<feature type="domain" description="Tubulin-folding cofactor D ARM repeats" evidence="1">
    <location>
        <begin position="250"/>
        <end position="422"/>
    </location>
</feature>
<evidence type="ECO:0000259" key="1">
    <source>
        <dbReference type="Pfam" id="PF25767"/>
    </source>
</evidence>
<proteinExistence type="predicted"/>
<dbReference type="OrthoDB" id="10253476at2759"/>
<dbReference type="STRING" id="1245769.A0A0C7NET8"/>
<dbReference type="InterPro" id="IPR016024">
    <property type="entry name" value="ARM-type_fold"/>
</dbReference>
<dbReference type="GO" id="GO:0048487">
    <property type="term" value="F:beta-tubulin binding"/>
    <property type="evidence" value="ECO:0007669"/>
    <property type="project" value="InterPro"/>
</dbReference>
<dbReference type="InterPro" id="IPR011989">
    <property type="entry name" value="ARM-like"/>
</dbReference>
<protein>
    <submittedName>
        <fullName evidence="2">LALA0S14e00804g1_1</fullName>
    </submittedName>
</protein>
<evidence type="ECO:0000313" key="2">
    <source>
        <dbReference type="EMBL" id="CEP64855.1"/>
    </source>
</evidence>
<dbReference type="Pfam" id="PF25767">
    <property type="entry name" value="ARM_TBCD_2nd"/>
    <property type="match status" value="1"/>
</dbReference>
<dbReference type="GO" id="GO:0007023">
    <property type="term" value="P:post-chaperonin tubulin folding pathway"/>
    <property type="evidence" value="ECO:0007669"/>
    <property type="project" value="InterPro"/>
</dbReference>
<dbReference type="HOGENOM" id="CLU_288698_0_0_1"/>
<dbReference type="Pfam" id="PF23579">
    <property type="entry name" value="ARM_TBCD"/>
    <property type="match status" value="1"/>
</dbReference>
<evidence type="ECO:0000313" key="3">
    <source>
        <dbReference type="Proteomes" id="UP000054304"/>
    </source>
</evidence>
<keyword evidence="3" id="KW-1185">Reference proteome</keyword>
<dbReference type="Proteomes" id="UP000054304">
    <property type="component" value="Unassembled WGS sequence"/>
</dbReference>
<dbReference type="Gene3D" id="1.25.10.10">
    <property type="entry name" value="Leucine-rich Repeat Variant"/>
    <property type="match status" value="1"/>
</dbReference>
<dbReference type="GO" id="GO:0005096">
    <property type="term" value="F:GTPase activator activity"/>
    <property type="evidence" value="ECO:0007669"/>
    <property type="project" value="InterPro"/>
</dbReference>
<dbReference type="InterPro" id="IPR033162">
    <property type="entry name" value="TBCD"/>
</dbReference>
<dbReference type="InterPro" id="IPR058033">
    <property type="entry name" value="ARM_TBCD_2nd"/>
</dbReference>
<dbReference type="AlphaFoldDB" id="A0A0C7NET8"/>